<feature type="region of interest" description="Disordered" evidence="1">
    <location>
        <begin position="1"/>
        <end position="28"/>
    </location>
</feature>
<evidence type="ECO:0000313" key="3">
    <source>
        <dbReference type="Proteomes" id="UP001159042"/>
    </source>
</evidence>
<name>A0AAV8VRA1_9CUCU</name>
<accession>A0AAV8VRA1</accession>
<feature type="compositionally biased region" description="Low complexity" evidence="1">
    <location>
        <begin position="13"/>
        <end position="27"/>
    </location>
</feature>
<dbReference type="Proteomes" id="UP001159042">
    <property type="component" value="Unassembled WGS sequence"/>
</dbReference>
<gene>
    <name evidence="2" type="ORF">NQ315_000310</name>
</gene>
<keyword evidence="3" id="KW-1185">Reference proteome</keyword>
<proteinExistence type="predicted"/>
<organism evidence="2 3">
    <name type="scientific">Exocentrus adspersus</name>
    <dbReference type="NCBI Taxonomy" id="1586481"/>
    <lineage>
        <taxon>Eukaryota</taxon>
        <taxon>Metazoa</taxon>
        <taxon>Ecdysozoa</taxon>
        <taxon>Arthropoda</taxon>
        <taxon>Hexapoda</taxon>
        <taxon>Insecta</taxon>
        <taxon>Pterygota</taxon>
        <taxon>Neoptera</taxon>
        <taxon>Endopterygota</taxon>
        <taxon>Coleoptera</taxon>
        <taxon>Polyphaga</taxon>
        <taxon>Cucujiformia</taxon>
        <taxon>Chrysomeloidea</taxon>
        <taxon>Cerambycidae</taxon>
        <taxon>Lamiinae</taxon>
        <taxon>Acanthocinini</taxon>
        <taxon>Exocentrus</taxon>
    </lineage>
</organism>
<feature type="region of interest" description="Disordered" evidence="1">
    <location>
        <begin position="128"/>
        <end position="166"/>
    </location>
</feature>
<reference evidence="2 3" key="1">
    <citation type="journal article" date="2023" name="Insect Mol. Biol.">
        <title>Genome sequencing provides insights into the evolution of gene families encoding plant cell wall-degrading enzymes in longhorned beetles.</title>
        <authorList>
            <person name="Shin N.R."/>
            <person name="Okamura Y."/>
            <person name="Kirsch R."/>
            <person name="Pauchet Y."/>
        </authorList>
    </citation>
    <scope>NUCLEOTIDE SEQUENCE [LARGE SCALE GENOMIC DNA]</scope>
    <source>
        <strain evidence="2">EAD_L_NR</strain>
    </source>
</reference>
<dbReference type="EMBL" id="JANEYG010000041">
    <property type="protein sequence ID" value="KAJ8916665.1"/>
    <property type="molecule type" value="Genomic_DNA"/>
</dbReference>
<evidence type="ECO:0000256" key="1">
    <source>
        <dbReference type="SAM" id="MobiDB-lite"/>
    </source>
</evidence>
<comment type="caution">
    <text evidence="2">The sequence shown here is derived from an EMBL/GenBank/DDBJ whole genome shotgun (WGS) entry which is preliminary data.</text>
</comment>
<evidence type="ECO:0000313" key="2">
    <source>
        <dbReference type="EMBL" id="KAJ8916665.1"/>
    </source>
</evidence>
<protein>
    <submittedName>
        <fullName evidence="2">Uncharacterized protein</fullName>
    </submittedName>
</protein>
<dbReference type="AlphaFoldDB" id="A0AAV8VRA1"/>
<sequence length="166" mass="18384">MFPSKGDAYGFQRNNSATSSCSSSRSAGMQHCRRKLQDTFDEPKPQVTDRSVLSVLSLNDNTRKAFRNGAERLSKTFNTVRTTFGTISQRFRISTKRRQILEEGPMTPNCATPHTFARQVLGRTPTKMYSPFGIDSPYGKGTTIDKENLPPGSGAGQGQQAKQSER</sequence>